<evidence type="ECO:0000256" key="2">
    <source>
        <dbReference type="ARBA" id="ARBA00022969"/>
    </source>
</evidence>
<evidence type="ECO:0000259" key="8">
    <source>
        <dbReference type="PROSITE" id="PS50943"/>
    </source>
</evidence>
<dbReference type="NCBIfam" id="TIGR02980">
    <property type="entry name" value="SigBFG"/>
    <property type="match status" value="1"/>
</dbReference>
<dbReference type="InterPro" id="IPR007630">
    <property type="entry name" value="RNA_pol_sigma70_r4"/>
</dbReference>
<dbReference type="PRINTS" id="PR00046">
    <property type="entry name" value="SIGMA70FCT"/>
</dbReference>
<evidence type="ECO:0000256" key="4">
    <source>
        <dbReference type="ARBA" id="ARBA00023082"/>
    </source>
</evidence>
<dbReference type="Pfam" id="PF04542">
    <property type="entry name" value="Sigma70_r2"/>
    <property type="match status" value="1"/>
</dbReference>
<dbReference type="InterPro" id="IPR007627">
    <property type="entry name" value="RNA_pol_sigma70_r2"/>
</dbReference>
<proteinExistence type="inferred from homology"/>
<dbReference type="NCBIfam" id="TIGR02937">
    <property type="entry name" value="sigma70-ECF"/>
    <property type="match status" value="1"/>
</dbReference>
<dbReference type="EMBL" id="RKRE01000001">
    <property type="protein sequence ID" value="RPF49629.1"/>
    <property type="molecule type" value="Genomic_DNA"/>
</dbReference>
<dbReference type="OrthoDB" id="9809557at2"/>
<dbReference type="GO" id="GO:0030435">
    <property type="term" value="P:sporulation resulting in formation of a cellular spore"/>
    <property type="evidence" value="ECO:0007669"/>
    <property type="project" value="UniProtKB-KW"/>
</dbReference>
<keyword evidence="10" id="KW-1185">Reference proteome</keyword>
<dbReference type="SUPFAM" id="SSF88659">
    <property type="entry name" value="Sigma3 and sigma4 domains of RNA polymerase sigma factors"/>
    <property type="match status" value="2"/>
</dbReference>
<evidence type="ECO:0000313" key="10">
    <source>
        <dbReference type="Proteomes" id="UP000282654"/>
    </source>
</evidence>
<keyword evidence="4 7" id="KW-0731">Sigma factor</keyword>
<dbReference type="RefSeq" id="WP_123927380.1">
    <property type="nucleotide sequence ID" value="NZ_RKRE01000001.1"/>
</dbReference>
<sequence length="252" mass="28104">MADNAGKELLTDEETHRLLRQAQEGNAAAREALVRGNLRLVASIVQRFGGRGYEYEDLFQVGCIGLLKAIDRFDFRYGVKFSTYAVSAVIGEIRRFLRDDSPVRVSRSLKETAARANRVREALANRLGREPTLTEVAAAVGLPAEEVVAACEAAQLPASLQDIVYGEGSDAIRREEQIAGVTADENTWLQRIAVRDLLSRLPKKERQVLVWRFYEDMTQAEVAAELGISQAQVSRIERQALRRLQEAAGEEF</sequence>
<keyword evidence="6 7" id="KW-0804">Transcription</keyword>
<name>A0A3N5AX80_9THEO</name>
<dbReference type="PIRSF" id="PIRSF000770">
    <property type="entry name" value="RNA_pol_sigma-SigE/K"/>
    <property type="match status" value="1"/>
</dbReference>
<reference evidence="9 10" key="1">
    <citation type="submission" date="2018-11" db="EMBL/GenBank/DDBJ databases">
        <title>Genomic Encyclopedia of Type Strains, Phase IV (KMG-IV): sequencing the most valuable type-strain genomes for metagenomic binning, comparative biology and taxonomic classification.</title>
        <authorList>
            <person name="Goeker M."/>
        </authorList>
    </citation>
    <scope>NUCLEOTIDE SEQUENCE [LARGE SCALE GENOMIC DNA]</scope>
    <source>
        <strain evidence="9 10">DSM 102936</strain>
    </source>
</reference>
<comment type="caution">
    <text evidence="9">The sequence shown here is derived from an EMBL/GenBank/DDBJ whole genome shotgun (WGS) entry which is preliminary data.</text>
</comment>
<dbReference type="InterPro" id="IPR014322">
    <property type="entry name" value="RNA_pol_sigma-B/F/G"/>
</dbReference>
<comment type="function">
    <text evidence="7">Sigma factors are initiation factors that promote the attachment of RNA polymerase to specific initiation sites and are then released.</text>
</comment>
<dbReference type="InterPro" id="IPR050239">
    <property type="entry name" value="Sigma-70_RNA_pol_init_factors"/>
</dbReference>
<protein>
    <recommendedName>
        <fullName evidence="7">RNA polymerase sigma factor</fullName>
    </recommendedName>
</protein>
<dbReference type="InterPro" id="IPR013325">
    <property type="entry name" value="RNA_pol_sigma_r2"/>
</dbReference>
<dbReference type="InterPro" id="IPR000943">
    <property type="entry name" value="RNA_pol_sigma70"/>
</dbReference>
<comment type="similarity">
    <text evidence="1 7">Belongs to the sigma-70 factor family.</text>
</comment>
<dbReference type="SUPFAM" id="SSF88946">
    <property type="entry name" value="Sigma2 domain of RNA polymerase sigma factors"/>
    <property type="match status" value="1"/>
</dbReference>
<feature type="domain" description="HTH cro/C1-type" evidence="8">
    <location>
        <begin position="217"/>
        <end position="238"/>
    </location>
</feature>
<evidence type="ECO:0000256" key="3">
    <source>
        <dbReference type="ARBA" id="ARBA00023015"/>
    </source>
</evidence>
<keyword evidence="2" id="KW-0749">Sporulation</keyword>
<evidence type="ECO:0000256" key="1">
    <source>
        <dbReference type="ARBA" id="ARBA00007788"/>
    </source>
</evidence>
<dbReference type="PROSITE" id="PS50943">
    <property type="entry name" value="HTH_CROC1"/>
    <property type="match status" value="1"/>
</dbReference>
<dbReference type="AlphaFoldDB" id="A0A3N5AX80"/>
<dbReference type="InterPro" id="IPR036388">
    <property type="entry name" value="WH-like_DNA-bd_sf"/>
</dbReference>
<accession>A0A3N5AX80</accession>
<dbReference type="PROSITE" id="PS00715">
    <property type="entry name" value="SIGMA70_1"/>
    <property type="match status" value="1"/>
</dbReference>
<dbReference type="Proteomes" id="UP000282654">
    <property type="component" value="Unassembled WGS sequence"/>
</dbReference>
<dbReference type="Gene3D" id="1.20.120.1810">
    <property type="match status" value="1"/>
</dbReference>
<dbReference type="GO" id="GO:0016987">
    <property type="term" value="F:sigma factor activity"/>
    <property type="evidence" value="ECO:0007669"/>
    <property type="project" value="UniProtKB-KW"/>
</dbReference>
<dbReference type="InterPro" id="IPR014284">
    <property type="entry name" value="RNA_pol_sigma-70_dom"/>
</dbReference>
<evidence type="ECO:0000256" key="7">
    <source>
        <dbReference type="RuleBase" id="RU362124"/>
    </source>
</evidence>
<dbReference type="PANTHER" id="PTHR30603:SF17">
    <property type="entry name" value="RNA POLYMERASE SIGMA-G FACTOR"/>
    <property type="match status" value="1"/>
</dbReference>
<keyword evidence="3 7" id="KW-0805">Transcription regulation</keyword>
<gene>
    <name evidence="9" type="ORF">EDD75_0448</name>
</gene>
<organism evidence="9 10">
    <name type="scientific">Thermodesulfitimonas autotrophica</name>
    <dbReference type="NCBI Taxonomy" id="1894989"/>
    <lineage>
        <taxon>Bacteria</taxon>
        <taxon>Bacillati</taxon>
        <taxon>Bacillota</taxon>
        <taxon>Clostridia</taxon>
        <taxon>Thermoanaerobacterales</taxon>
        <taxon>Thermoanaerobacteraceae</taxon>
        <taxon>Thermodesulfitimonas</taxon>
    </lineage>
</organism>
<dbReference type="Pfam" id="PF04545">
    <property type="entry name" value="Sigma70_r4"/>
    <property type="match status" value="1"/>
</dbReference>
<evidence type="ECO:0000256" key="6">
    <source>
        <dbReference type="ARBA" id="ARBA00023163"/>
    </source>
</evidence>
<dbReference type="GO" id="GO:0006352">
    <property type="term" value="P:DNA-templated transcription initiation"/>
    <property type="evidence" value="ECO:0007669"/>
    <property type="project" value="InterPro"/>
</dbReference>
<evidence type="ECO:0000313" key="9">
    <source>
        <dbReference type="EMBL" id="RPF49629.1"/>
    </source>
</evidence>
<dbReference type="PANTHER" id="PTHR30603">
    <property type="entry name" value="RNA POLYMERASE SIGMA FACTOR RPO"/>
    <property type="match status" value="1"/>
</dbReference>
<keyword evidence="5 7" id="KW-0238">DNA-binding</keyword>
<evidence type="ECO:0000256" key="5">
    <source>
        <dbReference type="ARBA" id="ARBA00023125"/>
    </source>
</evidence>
<dbReference type="InterPro" id="IPR001387">
    <property type="entry name" value="Cro/C1-type_HTH"/>
</dbReference>
<dbReference type="Pfam" id="PF04539">
    <property type="entry name" value="Sigma70_r3"/>
    <property type="match status" value="1"/>
</dbReference>
<dbReference type="GO" id="GO:0003677">
    <property type="term" value="F:DNA binding"/>
    <property type="evidence" value="ECO:0007669"/>
    <property type="project" value="UniProtKB-KW"/>
</dbReference>
<dbReference type="PROSITE" id="PS00716">
    <property type="entry name" value="SIGMA70_2"/>
    <property type="match status" value="1"/>
</dbReference>
<dbReference type="CDD" id="cd06171">
    <property type="entry name" value="Sigma70_r4"/>
    <property type="match status" value="1"/>
</dbReference>
<dbReference type="InterPro" id="IPR013324">
    <property type="entry name" value="RNA_pol_sigma_r3/r4-like"/>
</dbReference>
<dbReference type="Gene3D" id="1.10.10.10">
    <property type="entry name" value="Winged helix-like DNA-binding domain superfamily/Winged helix DNA-binding domain"/>
    <property type="match status" value="2"/>
</dbReference>
<dbReference type="InterPro" id="IPR007624">
    <property type="entry name" value="RNA_pol_sigma70_r3"/>
</dbReference>